<gene>
    <name evidence="8" type="ORF">BZG36_05531</name>
</gene>
<feature type="transmembrane region" description="Helical" evidence="6">
    <location>
        <begin position="142"/>
        <end position="164"/>
    </location>
</feature>
<keyword evidence="5 6" id="KW-0472">Membrane</keyword>
<dbReference type="Pfam" id="PF00083">
    <property type="entry name" value="Sugar_tr"/>
    <property type="match status" value="1"/>
</dbReference>
<feature type="transmembrane region" description="Helical" evidence="6">
    <location>
        <begin position="395"/>
        <end position="415"/>
    </location>
</feature>
<evidence type="ECO:0000256" key="4">
    <source>
        <dbReference type="ARBA" id="ARBA00022989"/>
    </source>
</evidence>
<dbReference type="PROSITE" id="PS00217">
    <property type="entry name" value="SUGAR_TRANSPORT_2"/>
    <property type="match status" value="1"/>
</dbReference>
<evidence type="ECO:0000259" key="7">
    <source>
        <dbReference type="PROSITE" id="PS50850"/>
    </source>
</evidence>
<accession>A0A261XTD5</accession>
<evidence type="ECO:0000256" key="2">
    <source>
        <dbReference type="ARBA" id="ARBA00010992"/>
    </source>
</evidence>
<dbReference type="OrthoDB" id="6133115at2759"/>
<feature type="domain" description="Major facilitator superfamily (MFS) profile" evidence="7">
    <location>
        <begin position="49"/>
        <end position="488"/>
    </location>
</feature>
<sequence length="534" mass="59637">MSEEMREPKVAKEASYHEFNFDGQLLKDVTPKLDKFWWHYPHLLKLNLLLLGAVLVQTTNGYDGSMLNGLQSISLWQNYFGNPTGAYLGTMTSGTTYGLIASLPFVTWFCERFGRRWPVIGGSVAIIFGAILQTAAQNYAMFVAGRFIIGFGLGVIQTCAPILLQETAYPSQRGKVTSFYEPTFPFGALLAAWITYGTNFITGSSWSWRIPSLLQCVPSLFQIVLCYYCPESPRWLVYNNREDEALEILIQYHGGGDRNSELVRFEMAEIKTTLEAEKVQKAAHWKEWLATKGNRYRLFIVLIIPYMLQLAGNALVSYYLHLVLNSIGITDSKTQLIINGCIQIWALITALIFAGSIDWLGRRFMFLGGQLGMMVSYIIWTALSAKAQQTNFANSGLSTGVLAMIFLYQLFYHMAAPAGPTYAMEITPFSLRSKASMLYQLQGQIAGIFNNYVNPIALVAIGWKYYIVYCVILAVWSAVVFFTFPETKGLGLEEVAARFDGADAVVGTAILKRGGRDVENSPTEPISLDHTIKA</sequence>
<dbReference type="InterPro" id="IPR036259">
    <property type="entry name" value="MFS_trans_sf"/>
</dbReference>
<evidence type="ECO:0000256" key="6">
    <source>
        <dbReference type="SAM" id="Phobius"/>
    </source>
</evidence>
<evidence type="ECO:0000256" key="3">
    <source>
        <dbReference type="ARBA" id="ARBA00022692"/>
    </source>
</evidence>
<comment type="subcellular location">
    <subcellularLocation>
        <location evidence="1">Membrane</location>
        <topology evidence="1">Multi-pass membrane protein</topology>
    </subcellularLocation>
</comment>
<comment type="similarity">
    <text evidence="2">Belongs to the major facilitator superfamily. Sugar transporter (TC 2.A.1.1) family.</text>
</comment>
<dbReference type="Gene3D" id="1.20.1250.20">
    <property type="entry name" value="MFS general substrate transporter like domains"/>
    <property type="match status" value="1"/>
</dbReference>
<dbReference type="GO" id="GO:0016020">
    <property type="term" value="C:membrane"/>
    <property type="evidence" value="ECO:0007669"/>
    <property type="project" value="UniProtKB-SubCell"/>
</dbReference>
<evidence type="ECO:0000256" key="1">
    <source>
        <dbReference type="ARBA" id="ARBA00004141"/>
    </source>
</evidence>
<reference evidence="8 9" key="1">
    <citation type="journal article" date="2017" name="Mycologia">
        <title>Bifiguratus adelaidae, gen. et sp. nov., a new member of Mucoromycotina in endophytic and soil-dwelling habitats.</title>
        <authorList>
            <person name="Torres-Cruz T.J."/>
            <person name="Billingsley Tobias T.L."/>
            <person name="Almatruk M."/>
            <person name="Hesse C."/>
            <person name="Kuske C.R."/>
            <person name="Desiro A."/>
            <person name="Benucci G.M."/>
            <person name="Bonito G."/>
            <person name="Stajich J.E."/>
            <person name="Dunlap C."/>
            <person name="Arnold A.E."/>
            <person name="Porras-Alfaro A."/>
        </authorList>
    </citation>
    <scope>NUCLEOTIDE SEQUENCE [LARGE SCALE GENOMIC DNA]</scope>
    <source>
        <strain evidence="8 9">AZ0501</strain>
    </source>
</reference>
<feature type="transmembrane region" description="Helical" evidence="6">
    <location>
        <begin position="296"/>
        <end position="316"/>
    </location>
</feature>
<keyword evidence="3 6" id="KW-0812">Transmembrane</keyword>
<feature type="transmembrane region" description="Helical" evidence="6">
    <location>
        <begin position="336"/>
        <end position="357"/>
    </location>
</feature>
<dbReference type="InterPro" id="IPR050360">
    <property type="entry name" value="MFS_Sugar_Transporters"/>
</dbReference>
<dbReference type="FunFam" id="1.20.1250.20:FF:000117">
    <property type="entry name" value="MFS hexose transporter"/>
    <property type="match status" value="1"/>
</dbReference>
<keyword evidence="9" id="KW-1185">Reference proteome</keyword>
<dbReference type="PANTHER" id="PTHR48022:SF24">
    <property type="entry name" value="HEXOSE TRANSPORTER PROTEIN (AFU_ORTHOLOGUE AFUA_8G04480)"/>
    <property type="match status" value="1"/>
</dbReference>
<dbReference type="GO" id="GO:0005351">
    <property type="term" value="F:carbohydrate:proton symporter activity"/>
    <property type="evidence" value="ECO:0007669"/>
    <property type="project" value="TreeGrafter"/>
</dbReference>
<evidence type="ECO:0000256" key="5">
    <source>
        <dbReference type="ARBA" id="ARBA00023136"/>
    </source>
</evidence>
<dbReference type="InterPro" id="IPR005828">
    <property type="entry name" value="MFS_sugar_transport-like"/>
</dbReference>
<comment type="caution">
    <text evidence="8">The sequence shown here is derived from an EMBL/GenBank/DDBJ whole genome shotgun (WGS) entry which is preliminary data.</text>
</comment>
<keyword evidence="4 6" id="KW-1133">Transmembrane helix</keyword>
<feature type="transmembrane region" description="Helical" evidence="6">
    <location>
        <begin position="86"/>
        <end position="110"/>
    </location>
</feature>
<organism evidence="8 9">
    <name type="scientific">Bifiguratus adelaidae</name>
    <dbReference type="NCBI Taxonomy" id="1938954"/>
    <lineage>
        <taxon>Eukaryota</taxon>
        <taxon>Fungi</taxon>
        <taxon>Fungi incertae sedis</taxon>
        <taxon>Mucoromycota</taxon>
        <taxon>Mucoromycotina</taxon>
        <taxon>Endogonomycetes</taxon>
        <taxon>Endogonales</taxon>
        <taxon>Endogonales incertae sedis</taxon>
        <taxon>Bifiguratus</taxon>
    </lineage>
</organism>
<name>A0A261XTD5_9FUNG</name>
<feature type="transmembrane region" description="Helical" evidence="6">
    <location>
        <begin position="117"/>
        <end position="136"/>
    </location>
</feature>
<dbReference type="EMBL" id="MVBO01000284">
    <property type="protein sequence ID" value="OZJ01619.1"/>
    <property type="molecule type" value="Genomic_DNA"/>
</dbReference>
<dbReference type="Proteomes" id="UP000242875">
    <property type="component" value="Unassembled WGS sequence"/>
</dbReference>
<feature type="transmembrane region" description="Helical" evidence="6">
    <location>
        <begin position="465"/>
        <end position="484"/>
    </location>
</feature>
<dbReference type="InterPro" id="IPR005829">
    <property type="entry name" value="Sugar_transporter_CS"/>
</dbReference>
<protein>
    <recommendedName>
        <fullName evidence="7">Major facilitator superfamily (MFS) profile domain-containing protein</fullName>
    </recommendedName>
</protein>
<dbReference type="PROSITE" id="PS50850">
    <property type="entry name" value="MFS"/>
    <property type="match status" value="1"/>
</dbReference>
<evidence type="ECO:0000313" key="9">
    <source>
        <dbReference type="Proteomes" id="UP000242875"/>
    </source>
</evidence>
<feature type="transmembrane region" description="Helical" evidence="6">
    <location>
        <begin position="43"/>
        <end position="62"/>
    </location>
</feature>
<dbReference type="AlphaFoldDB" id="A0A261XTD5"/>
<dbReference type="PANTHER" id="PTHR48022">
    <property type="entry name" value="PLASTIDIC GLUCOSE TRANSPORTER 4"/>
    <property type="match status" value="1"/>
</dbReference>
<feature type="transmembrane region" description="Helical" evidence="6">
    <location>
        <begin position="364"/>
        <end position="383"/>
    </location>
</feature>
<evidence type="ECO:0000313" key="8">
    <source>
        <dbReference type="EMBL" id="OZJ01619.1"/>
    </source>
</evidence>
<dbReference type="InterPro" id="IPR020846">
    <property type="entry name" value="MFS_dom"/>
</dbReference>
<proteinExistence type="inferred from homology"/>
<dbReference type="SUPFAM" id="SSF103473">
    <property type="entry name" value="MFS general substrate transporter"/>
    <property type="match status" value="1"/>
</dbReference>